<evidence type="ECO:0000313" key="1">
    <source>
        <dbReference type="EMBL" id="KAI6081840.1"/>
    </source>
</evidence>
<comment type="caution">
    <text evidence="1">The sequence shown here is derived from an EMBL/GenBank/DDBJ whole genome shotgun (WGS) entry which is preliminary data.</text>
</comment>
<organism evidence="1 2">
    <name type="scientific">Hypoxylon rubiginosum</name>
    <dbReference type="NCBI Taxonomy" id="110542"/>
    <lineage>
        <taxon>Eukaryota</taxon>
        <taxon>Fungi</taxon>
        <taxon>Dikarya</taxon>
        <taxon>Ascomycota</taxon>
        <taxon>Pezizomycotina</taxon>
        <taxon>Sordariomycetes</taxon>
        <taxon>Xylariomycetidae</taxon>
        <taxon>Xylariales</taxon>
        <taxon>Hypoxylaceae</taxon>
        <taxon>Hypoxylon</taxon>
    </lineage>
</organism>
<keyword evidence="2" id="KW-1185">Reference proteome</keyword>
<dbReference type="EMBL" id="MU394385">
    <property type="protein sequence ID" value="KAI6081840.1"/>
    <property type="molecule type" value="Genomic_DNA"/>
</dbReference>
<sequence>MEAWTFSCGGVIRPALRGQPNGFDVGSLKQLRNTNTMCSIKYLVAVVVLRLTLADPILRPNSETTLLIPKDTTGGSRTIQTLILSPSLIPSKKELSICCCCMYEPQPIEDHYIAECPRKGVQAVCGNEPPGDPEYSLGGLEGQPEEIAKVCSSVKCGPVHFVD</sequence>
<protein>
    <submittedName>
        <fullName evidence="1">Uncharacterized protein</fullName>
    </submittedName>
</protein>
<dbReference type="Proteomes" id="UP001497680">
    <property type="component" value="Unassembled WGS sequence"/>
</dbReference>
<accession>A0ACC0CN57</accession>
<proteinExistence type="predicted"/>
<name>A0ACC0CN57_9PEZI</name>
<evidence type="ECO:0000313" key="2">
    <source>
        <dbReference type="Proteomes" id="UP001497680"/>
    </source>
</evidence>
<reference evidence="1 2" key="1">
    <citation type="journal article" date="2022" name="New Phytol.">
        <title>Ecological generalism drives hyperdiversity of secondary metabolite gene clusters in xylarialean endophytes.</title>
        <authorList>
            <person name="Franco M.E.E."/>
            <person name="Wisecaver J.H."/>
            <person name="Arnold A.E."/>
            <person name="Ju Y.M."/>
            <person name="Slot J.C."/>
            <person name="Ahrendt S."/>
            <person name="Moore L.P."/>
            <person name="Eastman K.E."/>
            <person name="Scott K."/>
            <person name="Konkel Z."/>
            <person name="Mondo S.J."/>
            <person name="Kuo A."/>
            <person name="Hayes R.D."/>
            <person name="Haridas S."/>
            <person name="Andreopoulos B."/>
            <person name="Riley R."/>
            <person name="LaButti K."/>
            <person name="Pangilinan J."/>
            <person name="Lipzen A."/>
            <person name="Amirebrahimi M."/>
            <person name="Yan J."/>
            <person name="Adam C."/>
            <person name="Keymanesh K."/>
            <person name="Ng V."/>
            <person name="Louie K."/>
            <person name="Northen T."/>
            <person name="Drula E."/>
            <person name="Henrissat B."/>
            <person name="Hsieh H.M."/>
            <person name="Youens-Clark K."/>
            <person name="Lutzoni F."/>
            <person name="Miadlikowska J."/>
            <person name="Eastwood D.C."/>
            <person name="Hamelin R.C."/>
            <person name="Grigoriev I.V."/>
            <person name="U'Ren J.M."/>
        </authorList>
    </citation>
    <scope>NUCLEOTIDE SEQUENCE [LARGE SCALE GENOMIC DNA]</scope>
    <source>
        <strain evidence="1 2">ER1909</strain>
    </source>
</reference>
<gene>
    <name evidence="1" type="ORF">F4821DRAFT_17727</name>
</gene>